<dbReference type="InterPro" id="IPR023214">
    <property type="entry name" value="HAD_sf"/>
</dbReference>
<dbReference type="Proteomes" id="UP000244893">
    <property type="component" value="Unassembled WGS sequence"/>
</dbReference>
<comment type="caution">
    <text evidence="3">The sequence shown here is derived from an EMBL/GenBank/DDBJ whole genome shotgun (WGS) entry which is preliminary data.</text>
</comment>
<sequence>MSAPKLVIFDLDDTLYEYAPCDRAGRAALERYAATELGLKAAGITELFATARANVKRRLGSVASSHSRLLYCHEFLELVGLRSEPLAALSMEQEYWRTFLLTAQLRPGAVELLQTLRYNTIPVAMVTDLTAQIQFRKLTYFNLDKHFDHVVCSEETREEKASLLPFELLFDRLPESVRETVWFVGDRDIDAPVDELMARGTIGTGRGFVREPVPSDRVTRWTRLAEIEREVEAVFGA</sequence>
<dbReference type="GO" id="GO:0016787">
    <property type="term" value="F:hydrolase activity"/>
    <property type="evidence" value="ECO:0007669"/>
    <property type="project" value="UniProtKB-KW"/>
</dbReference>
<gene>
    <name evidence="3" type="ORF">DDQ50_05160</name>
</gene>
<dbReference type="InterPro" id="IPR036412">
    <property type="entry name" value="HAD-like_sf"/>
</dbReference>
<dbReference type="PANTHER" id="PTHR46470">
    <property type="entry name" value="N-ACYLNEURAMINATE-9-PHOSPHATASE"/>
    <property type="match status" value="1"/>
</dbReference>
<keyword evidence="2" id="KW-0460">Magnesium</keyword>
<keyword evidence="4" id="KW-1185">Reference proteome</keyword>
<evidence type="ECO:0000313" key="4">
    <source>
        <dbReference type="Proteomes" id="UP000244893"/>
    </source>
</evidence>
<dbReference type="Gene3D" id="3.40.50.1000">
    <property type="entry name" value="HAD superfamily/HAD-like"/>
    <property type="match status" value="1"/>
</dbReference>
<evidence type="ECO:0000256" key="1">
    <source>
        <dbReference type="ARBA" id="ARBA00022801"/>
    </source>
</evidence>
<protein>
    <submittedName>
        <fullName evidence="3">Hydrolase</fullName>
    </submittedName>
</protein>
<dbReference type="SFLD" id="SFLDS00003">
    <property type="entry name" value="Haloacid_Dehalogenase"/>
    <property type="match status" value="1"/>
</dbReference>
<name>A0A2V1HZ14_9MICO</name>
<dbReference type="AlphaFoldDB" id="A0A2V1HZ14"/>
<dbReference type="Gene3D" id="1.10.150.240">
    <property type="entry name" value="Putative phosphatase, domain 2"/>
    <property type="match status" value="1"/>
</dbReference>
<dbReference type="EMBL" id="QEOP01000001">
    <property type="protein sequence ID" value="PVZ95854.1"/>
    <property type="molecule type" value="Genomic_DNA"/>
</dbReference>
<organism evidence="3 4">
    <name type="scientific">Amnibacterium flavum</name>
    <dbReference type="NCBI Taxonomy" id="2173173"/>
    <lineage>
        <taxon>Bacteria</taxon>
        <taxon>Bacillati</taxon>
        <taxon>Actinomycetota</taxon>
        <taxon>Actinomycetes</taxon>
        <taxon>Micrococcales</taxon>
        <taxon>Microbacteriaceae</taxon>
        <taxon>Amnibacterium</taxon>
    </lineage>
</organism>
<accession>A0A2V1HZ14</accession>
<dbReference type="RefSeq" id="WP_116755588.1">
    <property type="nucleotide sequence ID" value="NZ_JBHUEX010000001.1"/>
</dbReference>
<dbReference type="InterPro" id="IPR051400">
    <property type="entry name" value="HAD-like_hydrolase"/>
</dbReference>
<reference evidence="3 4" key="1">
    <citation type="submission" date="2018-05" db="EMBL/GenBank/DDBJ databases">
        <title>Amnibacterium sp. M8JJ-5, whole genome shotgun sequence.</title>
        <authorList>
            <person name="Tuo L."/>
        </authorList>
    </citation>
    <scope>NUCLEOTIDE SEQUENCE [LARGE SCALE GENOMIC DNA]</scope>
    <source>
        <strain evidence="3 4">M8JJ-5</strain>
    </source>
</reference>
<keyword evidence="1 3" id="KW-0378">Hydrolase</keyword>
<evidence type="ECO:0000256" key="2">
    <source>
        <dbReference type="ARBA" id="ARBA00022842"/>
    </source>
</evidence>
<evidence type="ECO:0000313" key="3">
    <source>
        <dbReference type="EMBL" id="PVZ95854.1"/>
    </source>
</evidence>
<dbReference type="SFLD" id="SFLDG01129">
    <property type="entry name" value="C1.5:_HAD__Beta-PGM__Phosphata"/>
    <property type="match status" value="1"/>
</dbReference>
<proteinExistence type="predicted"/>
<dbReference type="OrthoDB" id="9810501at2"/>
<dbReference type="Pfam" id="PF00702">
    <property type="entry name" value="Hydrolase"/>
    <property type="match status" value="1"/>
</dbReference>
<dbReference type="SUPFAM" id="SSF56784">
    <property type="entry name" value="HAD-like"/>
    <property type="match status" value="1"/>
</dbReference>
<dbReference type="InterPro" id="IPR023198">
    <property type="entry name" value="PGP-like_dom2"/>
</dbReference>